<dbReference type="PANTHER" id="PTHR46889:SF4">
    <property type="entry name" value="TRANSPOSASE INSO FOR INSERTION SEQUENCE ELEMENT IS911B-RELATED"/>
    <property type="match status" value="1"/>
</dbReference>
<comment type="caution">
    <text evidence="3">The sequence shown here is derived from an EMBL/GenBank/DDBJ whole genome shotgun (WGS) entry which is preliminary data.</text>
</comment>
<gene>
    <name evidence="3" type="ORF">OCV88_09265</name>
</gene>
<dbReference type="InterPro" id="IPR048020">
    <property type="entry name" value="Transpos_IS3"/>
</dbReference>
<accession>A0ABT2TKZ9</accession>
<dbReference type="PANTHER" id="PTHR46889">
    <property type="entry name" value="TRANSPOSASE INSF FOR INSERTION SEQUENCE IS3B-RELATED"/>
    <property type="match status" value="1"/>
</dbReference>
<dbReference type="Gene3D" id="3.30.420.10">
    <property type="entry name" value="Ribonuclease H-like superfamily/Ribonuclease H"/>
    <property type="match status" value="1"/>
</dbReference>
<evidence type="ECO:0000313" key="3">
    <source>
        <dbReference type="EMBL" id="MCU6762521.1"/>
    </source>
</evidence>
<dbReference type="InterPro" id="IPR001584">
    <property type="entry name" value="Integrase_cat-core"/>
</dbReference>
<dbReference type="PROSITE" id="PS50994">
    <property type="entry name" value="INTEGRASE"/>
    <property type="match status" value="1"/>
</dbReference>
<dbReference type="InterPro" id="IPR012337">
    <property type="entry name" value="RNaseH-like_sf"/>
</dbReference>
<proteinExistence type="predicted"/>
<dbReference type="InterPro" id="IPR050900">
    <property type="entry name" value="Transposase_IS3/IS150/IS904"/>
</dbReference>
<evidence type="ECO:0000256" key="1">
    <source>
        <dbReference type="ARBA" id="ARBA00002286"/>
    </source>
</evidence>
<protein>
    <submittedName>
        <fullName evidence="3">IS3 family transposase</fullName>
    </submittedName>
</protein>
<comment type="function">
    <text evidence="1">Involved in the transposition of the insertion sequence.</text>
</comment>
<sequence>MVRHESIYQAVKEEHEEHNYPVRALCKLGSVSRAAYYKWLNRKMSEHEQENQRIAILIEKIHNESPDKGYRRIRDELERYHGIDVNDKRILRICRKLGIKSTIKYANNGCTRQAVNPQYIAENILNREFKAEAPNQKWLTDVTEFQYYIGTEKHKVYLSAILDLFDRRIVAYCIGNSNNNSLVFDTLDDAVMKNPDAHPLFHSDRGFQYTNRIFHAKLEDAGMTQSMSRVAKCIDNGPMEGFWGILKRERYYSRRFTDRESLVTMIEEYIYYYNNKRLQRNLGVLTPMEKHEIYLQAA</sequence>
<name>A0ABT2TKZ9_9FIRM</name>
<organism evidence="3 4">
    <name type="scientific">Brotonthovivens ammoniilytica</name>
    <dbReference type="NCBI Taxonomy" id="2981725"/>
    <lineage>
        <taxon>Bacteria</taxon>
        <taxon>Bacillati</taxon>
        <taxon>Bacillota</taxon>
        <taxon>Clostridia</taxon>
        <taxon>Lachnospirales</taxon>
        <taxon>Lachnospiraceae</taxon>
        <taxon>Brotonthovivens</taxon>
    </lineage>
</organism>
<reference evidence="3 4" key="1">
    <citation type="journal article" date="2021" name="ISME Commun">
        <title>Automated analysis of genomic sequences facilitates high-throughput and comprehensive description of bacteria.</title>
        <authorList>
            <person name="Hitch T.C.A."/>
        </authorList>
    </citation>
    <scope>NUCLEOTIDE SEQUENCE [LARGE SCALE GENOMIC DNA]</scope>
    <source>
        <strain evidence="3 4">Sanger_109</strain>
    </source>
</reference>
<evidence type="ECO:0000259" key="2">
    <source>
        <dbReference type="PROSITE" id="PS50994"/>
    </source>
</evidence>
<feature type="domain" description="Integrase catalytic" evidence="2">
    <location>
        <begin position="130"/>
        <end position="295"/>
    </location>
</feature>
<keyword evidence="4" id="KW-1185">Reference proteome</keyword>
<dbReference type="Proteomes" id="UP001652442">
    <property type="component" value="Unassembled WGS sequence"/>
</dbReference>
<dbReference type="Pfam" id="PF13276">
    <property type="entry name" value="HTH_21"/>
    <property type="match status" value="1"/>
</dbReference>
<dbReference type="Pfam" id="PF00665">
    <property type="entry name" value="rve"/>
    <property type="match status" value="1"/>
</dbReference>
<dbReference type="SUPFAM" id="SSF53098">
    <property type="entry name" value="Ribonuclease H-like"/>
    <property type="match status" value="1"/>
</dbReference>
<dbReference type="Pfam" id="PF13333">
    <property type="entry name" value="rve_2"/>
    <property type="match status" value="1"/>
</dbReference>
<dbReference type="InterPro" id="IPR036397">
    <property type="entry name" value="RNaseH_sf"/>
</dbReference>
<dbReference type="NCBIfam" id="NF033516">
    <property type="entry name" value="transpos_IS3"/>
    <property type="match status" value="1"/>
</dbReference>
<dbReference type="InterPro" id="IPR025948">
    <property type="entry name" value="HTH-like_dom"/>
</dbReference>
<dbReference type="EMBL" id="JAOQJQ010000003">
    <property type="protein sequence ID" value="MCU6762521.1"/>
    <property type="molecule type" value="Genomic_DNA"/>
</dbReference>
<evidence type="ECO:0000313" key="4">
    <source>
        <dbReference type="Proteomes" id="UP001652442"/>
    </source>
</evidence>